<dbReference type="PANTHER" id="PTHR38133">
    <property type="entry name" value="SLR1429 PROTEIN"/>
    <property type="match status" value="1"/>
</dbReference>
<evidence type="ECO:0000256" key="1">
    <source>
        <dbReference type="PROSITE-ProRule" id="PRU00325"/>
    </source>
</evidence>
<accession>A0A7I9UYS6</accession>
<comment type="caution">
    <text evidence="4">The sequence shown here is derived from an EMBL/GenBank/DDBJ whole genome shotgun (WGS) entry which is preliminary data.</text>
</comment>
<evidence type="ECO:0000256" key="2">
    <source>
        <dbReference type="SAM" id="MobiDB-lite"/>
    </source>
</evidence>
<dbReference type="InterPro" id="IPR007527">
    <property type="entry name" value="Znf_SWIM"/>
</dbReference>
<dbReference type="OrthoDB" id="188274at2"/>
<organism evidence="4 5">
    <name type="scientific">Gordonia crocea</name>
    <dbReference type="NCBI Taxonomy" id="589162"/>
    <lineage>
        <taxon>Bacteria</taxon>
        <taxon>Bacillati</taxon>
        <taxon>Actinomycetota</taxon>
        <taxon>Actinomycetes</taxon>
        <taxon>Mycobacteriales</taxon>
        <taxon>Gordoniaceae</taxon>
        <taxon>Gordonia</taxon>
    </lineage>
</organism>
<name>A0A7I9UYS6_9ACTN</name>
<reference evidence="5" key="1">
    <citation type="submission" date="2019-06" db="EMBL/GenBank/DDBJ databases">
        <title>Gordonia isolated from sludge of a wastewater treatment plant.</title>
        <authorList>
            <person name="Tamura T."/>
            <person name="Aoyama K."/>
            <person name="Kang Y."/>
            <person name="Saito S."/>
            <person name="Akiyama N."/>
            <person name="Yazawa K."/>
            <person name="Gonoi T."/>
            <person name="Mikami Y."/>
        </authorList>
    </citation>
    <scope>NUCLEOTIDE SEQUENCE [LARGE SCALE GENOMIC DNA]</scope>
    <source>
        <strain evidence="5">NBRC 107697</strain>
    </source>
</reference>
<dbReference type="Proteomes" id="UP000444980">
    <property type="component" value="Unassembled WGS sequence"/>
</dbReference>
<dbReference type="GO" id="GO:0008270">
    <property type="term" value="F:zinc ion binding"/>
    <property type="evidence" value="ECO:0007669"/>
    <property type="project" value="UniProtKB-KW"/>
</dbReference>
<proteinExistence type="predicted"/>
<keyword evidence="1" id="KW-0862">Zinc</keyword>
<dbReference type="RefSeq" id="WP_161927770.1">
    <property type="nucleotide sequence ID" value="NZ_BJOU01000002.1"/>
</dbReference>
<feature type="region of interest" description="Disordered" evidence="2">
    <location>
        <begin position="179"/>
        <end position="201"/>
    </location>
</feature>
<dbReference type="EMBL" id="BJOU01000002">
    <property type="protein sequence ID" value="GED98337.1"/>
    <property type="molecule type" value="Genomic_DNA"/>
</dbReference>
<dbReference type="AlphaFoldDB" id="A0A7I9UYS6"/>
<keyword evidence="1" id="KW-0479">Metal-binding</keyword>
<evidence type="ECO:0000313" key="4">
    <source>
        <dbReference type="EMBL" id="GED98337.1"/>
    </source>
</evidence>
<sequence>MARASGGRRRAAPARSYGVTPWGGAFLRGFATADSRRITKARSYFRDRHVHNLSVEAGRITSSVTGSQLDPFAVTIELRMVDATTVVGLLHQTGHQADLTEALRGGAPRGLLDLVAPTESADVTAACTCPLDELCIHVLATAFEVAAMIDLEPAVLLTVMGAPLAELVELANAVDSGVPSAPAPAADPHRPTGTGIAEDAPVGGDFHGDRAVYPPPPTLADFHALTEFDAPLLRRALRATGIAALDVAEAADELAARYEQITGRG</sequence>
<keyword evidence="1" id="KW-0863">Zinc-finger</keyword>
<dbReference type="PANTHER" id="PTHR38133:SF1">
    <property type="entry name" value="SLR1429 PROTEIN"/>
    <property type="match status" value="1"/>
</dbReference>
<evidence type="ECO:0000259" key="3">
    <source>
        <dbReference type="PROSITE" id="PS50966"/>
    </source>
</evidence>
<gene>
    <name evidence="4" type="ORF">nbrc107697_23760</name>
</gene>
<keyword evidence="5" id="KW-1185">Reference proteome</keyword>
<protein>
    <recommendedName>
        <fullName evidence="3">SWIM-type domain-containing protein</fullName>
    </recommendedName>
</protein>
<dbReference type="PROSITE" id="PS50966">
    <property type="entry name" value="ZF_SWIM"/>
    <property type="match status" value="1"/>
</dbReference>
<evidence type="ECO:0000313" key="5">
    <source>
        <dbReference type="Proteomes" id="UP000444980"/>
    </source>
</evidence>
<feature type="domain" description="SWIM-type" evidence="3">
    <location>
        <begin position="112"/>
        <end position="146"/>
    </location>
</feature>